<dbReference type="GO" id="GO:0005509">
    <property type="term" value="F:calcium ion binding"/>
    <property type="evidence" value="ECO:0007669"/>
    <property type="project" value="InterPro"/>
</dbReference>
<keyword evidence="8" id="KW-0254">Endocytosis</keyword>
<feature type="domain" description="EH" evidence="19">
    <location>
        <begin position="200"/>
        <end position="281"/>
    </location>
</feature>
<dbReference type="InterPro" id="IPR018247">
    <property type="entry name" value="EF_Hand_1_Ca_BS"/>
</dbReference>
<dbReference type="Gene3D" id="1.10.238.10">
    <property type="entry name" value="EF-hand"/>
    <property type="match status" value="2"/>
</dbReference>
<keyword evidence="11" id="KW-0106">Calcium</keyword>
<evidence type="ECO:0000313" key="22">
    <source>
        <dbReference type="Proteomes" id="UP000265703"/>
    </source>
</evidence>
<dbReference type="Pfam" id="PF12763">
    <property type="entry name" value="EH"/>
    <property type="match status" value="1"/>
</dbReference>
<dbReference type="OrthoDB" id="1716625at2759"/>
<evidence type="ECO:0000256" key="17">
    <source>
        <dbReference type="SAM" id="Coils"/>
    </source>
</evidence>
<dbReference type="InterPro" id="IPR000261">
    <property type="entry name" value="EH_dom"/>
</dbReference>
<keyword evidence="9" id="KW-0677">Repeat</keyword>
<organism evidence="21 22">
    <name type="scientific">Glomus cerebriforme</name>
    <dbReference type="NCBI Taxonomy" id="658196"/>
    <lineage>
        <taxon>Eukaryota</taxon>
        <taxon>Fungi</taxon>
        <taxon>Fungi incertae sedis</taxon>
        <taxon>Mucoromycota</taxon>
        <taxon>Glomeromycotina</taxon>
        <taxon>Glomeromycetes</taxon>
        <taxon>Glomerales</taxon>
        <taxon>Glomeraceae</taxon>
        <taxon>Glomus</taxon>
    </lineage>
</organism>
<dbReference type="GO" id="GO:0005886">
    <property type="term" value="C:plasma membrane"/>
    <property type="evidence" value="ECO:0007669"/>
    <property type="project" value="UniProtKB-SubCell"/>
</dbReference>
<keyword evidence="13" id="KW-0472">Membrane</keyword>
<evidence type="ECO:0000256" key="2">
    <source>
        <dbReference type="ARBA" id="ARBA00004134"/>
    </source>
</evidence>
<dbReference type="GO" id="GO:0030479">
    <property type="term" value="C:actin cortical patch"/>
    <property type="evidence" value="ECO:0007669"/>
    <property type="project" value="UniProtKB-SubCell"/>
</dbReference>
<dbReference type="SUPFAM" id="SSF47473">
    <property type="entry name" value="EF-hand"/>
    <property type="match status" value="2"/>
</dbReference>
<keyword evidence="7" id="KW-0963">Cytoplasm</keyword>
<evidence type="ECO:0000256" key="7">
    <source>
        <dbReference type="ARBA" id="ARBA00022490"/>
    </source>
</evidence>
<evidence type="ECO:0000256" key="3">
    <source>
        <dbReference type="ARBA" id="ARBA00004413"/>
    </source>
</evidence>
<comment type="function">
    <text evidence="15">Component of the PAN1 actin cytoskeleton-regulatory complex required for the internalization of endosomes during actin-coupled endocytosis. The complex links the site of endocytosis to the cell membrane-associated actin cytoskeleton. Mediates uptake of external molecules and vacuolar degradation of plasma membrane proteins. Plays a role in the proper organization of the cell membrane-associated actin cytoskeleton and promotes its destabilization.</text>
</comment>
<keyword evidence="12 17" id="KW-0175">Coiled coil</keyword>
<evidence type="ECO:0000256" key="4">
    <source>
        <dbReference type="ARBA" id="ARBA00009909"/>
    </source>
</evidence>
<comment type="subunit">
    <text evidence="5">Component of the PAN1 actin cytoskeleton-regulatory complex.</text>
</comment>
<dbReference type="InterPro" id="IPR011992">
    <property type="entry name" value="EF-hand-dom_pair"/>
</dbReference>
<feature type="region of interest" description="Disordered" evidence="18">
    <location>
        <begin position="302"/>
        <end position="330"/>
    </location>
</feature>
<sequence length="448" mass="50565">MSGISDAEKQQYFQVFSSLGPINGYISGSQAKNWLMNSTLPVQWLERIWDLCDIDKDGQLDFDEFSVTYRLVNDLLARIYSDVPPSLPPHLIPPSKAYLFGGSGGGFHGGSTLGINSGIFPQTISPIPQSISPAPLSISPIPQSSSPLPNMMPSYSQSQHLSQIPPPLPPPSLHNQSSSYGSFPTAPLSDDFDWYMPPADKFNYENEYTKHVGAHGYVRFANFDELYQRLGIPREECITAWSLVDVNFEQQLGKDQCLVFLHILNQRSKGKRIPDSLPSALKTSLIRGKLNYNYNETLDPSWKSKTSEGVNSSTRSSYERSSDSGGKWEEEQLEKELAELNEKIKKAEDAALSSYTNALQISSSGGQTSEFKQLYEYKQKQLAELNEKEQLNRTLEEYIRKERLSVRELQDNIQSLKNQVKTLENTLENSQSEYRRIQQDIDNIKLGR</sequence>
<evidence type="ECO:0000313" key="21">
    <source>
        <dbReference type="EMBL" id="RIA91725.1"/>
    </source>
</evidence>
<dbReference type="SMART" id="SM00054">
    <property type="entry name" value="EFh"/>
    <property type="match status" value="1"/>
</dbReference>
<dbReference type="Proteomes" id="UP000265703">
    <property type="component" value="Unassembled WGS sequence"/>
</dbReference>
<dbReference type="GO" id="GO:0007015">
    <property type="term" value="P:actin filament organization"/>
    <property type="evidence" value="ECO:0007669"/>
    <property type="project" value="InterPro"/>
</dbReference>
<evidence type="ECO:0000256" key="5">
    <source>
        <dbReference type="ARBA" id="ARBA00011159"/>
    </source>
</evidence>
<evidence type="ECO:0000256" key="1">
    <source>
        <dbReference type="ARBA" id="ARBA00004125"/>
    </source>
</evidence>
<protein>
    <recommendedName>
        <fullName evidence="16">Endocytosis protein 3</fullName>
    </recommendedName>
</protein>
<feature type="coiled-coil region" evidence="17">
    <location>
        <begin position="378"/>
        <end position="440"/>
    </location>
</feature>
<feature type="domain" description="EH" evidence="19">
    <location>
        <begin position="8"/>
        <end position="98"/>
    </location>
</feature>
<evidence type="ECO:0000256" key="6">
    <source>
        <dbReference type="ARBA" id="ARBA00022475"/>
    </source>
</evidence>
<gene>
    <name evidence="21" type="ORF">C1645_766880</name>
</gene>
<comment type="subcellular location">
    <subcellularLocation>
        <location evidence="3">Cell membrane</location>
        <topology evidence="3">Peripheral membrane protein</topology>
        <orientation evidence="3">Cytoplasmic side</orientation>
    </subcellularLocation>
    <subcellularLocation>
        <location evidence="2">Cytoplasm</location>
        <location evidence="2">Cytoskeleton</location>
        <location evidence="2">Actin patch</location>
    </subcellularLocation>
    <subcellularLocation>
        <location evidence="1">Endosome membrane</location>
        <topology evidence="1">Peripheral membrane protein</topology>
        <orientation evidence="1">Cytoplasmic side</orientation>
    </subcellularLocation>
</comment>
<evidence type="ECO:0000256" key="16">
    <source>
        <dbReference type="ARBA" id="ARBA00029684"/>
    </source>
</evidence>
<keyword evidence="6" id="KW-1003">Cell membrane</keyword>
<dbReference type="CDD" id="cd00052">
    <property type="entry name" value="EH"/>
    <property type="match status" value="1"/>
</dbReference>
<evidence type="ECO:0000256" key="11">
    <source>
        <dbReference type="ARBA" id="ARBA00022837"/>
    </source>
</evidence>
<evidence type="ECO:0000256" key="8">
    <source>
        <dbReference type="ARBA" id="ARBA00022583"/>
    </source>
</evidence>
<feature type="domain" description="EF-hand" evidence="20">
    <location>
        <begin position="40"/>
        <end position="75"/>
    </location>
</feature>
<dbReference type="GO" id="GO:0016197">
    <property type="term" value="P:endosomal transport"/>
    <property type="evidence" value="ECO:0007669"/>
    <property type="project" value="TreeGrafter"/>
</dbReference>
<dbReference type="SMART" id="SM00027">
    <property type="entry name" value="EH"/>
    <property type="match status" value="2"/>
</dbReference>
<dbReference type="PANTHER" id="PTHR11216:SF74">
    <property type="entry name" value="ACTIN CYTOSKELETON-REGULATORY COMPLEX PROTEIN END3"/>
    <property type="match status" value="1"/>
</dbReference>
<dbReference type="PROSITE" id="PS50222">
    <property type="entry name" value="EF_HAND_2"/>
    <property type="match status" value="1"/>
</dbReference>
<dbReference type="GO" id="GO:0006897">
    <property type="term" value="P:endocytosis"/>
    <property type="evidence" value="ECO:0007669"/>
    <property type="project" value="UniProtKB-KW"/>
</dbReference>
<feature type="compositionally biased region" description="Polar residues" evidence="18">
    <location>
        <begin position="302"/>
        <end position="311"/>
    </location>
</feature>
<keyword evidence="14" id="KW-0206">Cytoskeleton</keyword>
<dbReference type="GO" id="GO:0010008">
    <property type="term" value="C:endosome membrane"/>
    <property type="evidence" value="ECO:0007669"/>
    <property type="project" value="UniProtKB-SubCell"/>
</dbReference>
<evidence type="ECO:0000259" key="19">
    <source>
        <dbReference type="PROSITE" id="PS50031"/>
    </source>
</evidence>
<evidence type="ECO:0000256" key="12">
    <source>
        <dbReference type="ARBA" id="ARBA00023054"/>
    </source>
</evidence>
<keyword evidence="22" id="KW-1185">Reference proteome</keyword>
<dbReference type="AlphaFoldDB" id="A0A397T5W2"/>
<evidence type="ECO:0000256" key="9">
    <source>
        <dbReference type="ARBA" id="ARBA00022737"/>
    </source>
</evidence>
<accession>A0A397T5W2</accession>
<dbReference type="PANTHER" id="PTHR11216">
    <property type="entry name" value="EH DOMAIN"/>
    <property type="match status" value="1"/>
</dbReference>
<dbReference type="PROSITE" id="PS00018">
    <property type="entry name" value="EF_HAND_1"/>
    <property type="match status" value="1"/>
</dbReference>
<dbReference type="PROSITE" id="PS50031">
    <property type="entry name" value="EH"/>
    <property type="match status" value="2"/>
</dbReference>
<dbReference type="EMBL" id="QKYT01000144">
    <property type="protein sequence ID" value="RIA91725.1"/>
    <property type="molecule type" value="Genomic_DNA"/>
</dbReference>
<evidence type="ECO:0000259" key="20">
    <source>
        <dbReference type="PROSITE" id="PS50222"/>
    </source>
</evidence>
<evidence type="ECO:0000256" key="10">
    <source>
        <dbReference type="ARBA" id="ARBA00022753"/>
    </source>
</evidence>
<dbReference type="InterPro" id="IPR002048">
    <property type="entry name" value="EF_hand_dom"/>
</dbReference>
<evidence type="ECO:0000256" key="13">
    <source>
        <dbReference type="ARBA" id="ARBA00023136"/>
    </source>
</evidence>
<dbReference type="InterPro" id="IPR025604">
    <property type="entry name" value="End3"/>
</dbReference>
<evidence type="ECO:0000256" key="18">
    <source>
        <dbReference type="SAM" id="MobiDB-lite"/>
    </source>
</evidence>
<evidence type="ECO:0000256" key="15">
    <source>
        <dbReference type="ARBA" id="ARBA00025194"/>
    </source>
</evidence>
<evidence type="ECO:0000256" key="14">
    <source>
        <dbReference type="ARBA" id="ARBA00023212"/>
    </source>
</evidence>
<dbReference type="STRING" id="658196.A0A397T5W2"/>
<comment type="caution">
    <text evidence="21">The sequence shown here is derived from an EMBL/GenBank/DDBJ whole genome shotgun (WGS) entry which is preliminary data.</text>
</comment>
<feature type="region of interest" description="Disordered" evidence="18">
    <location>
        <begin position="147"/>
        <end position="180"/>
    </location>
</feature>
<comment type="similarity">
    <text evidence="4">Belongs to the END3 family.</text>
</comment>
<dbReference type="Pfam" id="PF12761">
    <property type="entry name" value="End3"/>
    <property type="match status" value="1"/>
</dbReference>
<reference evidence="21 22" key="1">
    <citation type="submission" date="2018-06" db="EMBL/GenBank/DDBJ databases">
        <title>Comparative genomics reveals the genomic features of Rhizophagus irregularis, R. cerebriforme, R. diaphanum and Gigaspora rosea, and their symbiotic lifestyle signature.</title>
        <authorList>
            <person name="Morin E."/>
            <person name="San Clemente H."/>
            <person name="Chen E.C.H."/>
            <person name="De La Providencia I."/>
            <person name="Hainaut M."/>
            <person name="Kuo A."/>
            <person name="Kohler A."/>
            <person name="Murat C."/>
            <person name="Tang N."/>
            <person name="Roy S."/>
            <person name="Loubradou J."/>
            <person name="Henrissat B."/>
            <person name="Grigoriev I.V."/>
            <person name="Corradi N."/>
            <person name="Roux C."/>
            <person name="Martin F.M."/>
        </authorList>
    </citation>
    <scope>NUCLEOTIDE SEQUENCE [LARGE SCALE GENOMIC DNA]</scope>
    <source>
        <strain evidence="21 22">DAOM 227022</strain>
    </source>
</reference>
<keyword evidence="10" id="KW-0967">Endosome</keyword>
<proteinExistence type="inferred from homology"/>
<name>A0A397T5W2_9GLOM</name>
<feature type="compositionally biased region" description="Basic and acidic residues" evidence="18">
    <location>
        <begin position="317"/>
        <end position="330"/>
    </location>
</feature>